<name>X1A315_9ZZZZ</name>
<dbReference type="InterPro" id="IPR011856">
    <property type="entry name" value="tRNA_endonuc-like_dom_sf"/>
</dbReference>
<sequence length="97" mass="11131">MLGETKTRKWERAEAKLAKLLAFRGWSVKPVGKKKAIDIQAGRDGKKLFIDVKSGHNYLIRSSQLKNLLEYWGKKNDVGFACEMDGKFYLLTLKEIL</sequence>
<evidence type="ECO:0000313" key="1">
    <source>
        <dbReference type="EMBL" id="GAG54656.1"/>
    </source>
</evidence>
<evidence type="ECO:0008006" key="2">
    <source>
        <dbReference type="Google" id="ProtNLM"/>
    </source>
</evidence>
<dbReference type="Gene3D" id="3.40.1350.10">
    <property type="match status" value="1"/>
</dbReference>
<gene>
    <name evidence="1" type="ORF">S01H4_16376</name>
</gene>
<dbReference type="SUPFAM" id="SSF52980">
    <property type="entry name" value="Restriction endonuclease-like"/>
    <property type="match status" value="1"/>
</dbReference>
<protein>
    <recommendedName>
        <fullName evidence="2">VRR-NUC domain-containing protein</fullName>
    </recommendedName>
</protein>
<proteinExistence type="predicted"/>
<comment type="caution">
    <text evidence="1">The sequence shown here is derived from an EMBL/GenBank/DDBJ whole genome shotgun (WGS) entry which is preliminary data.</text>
</comment>
<accession>X1A315</accession>
<dbReference type="AlphaFoldDB" id="X1A315"/>
<dbReference type="InterPro" id="IPR011335">
    <property type="entry name" value="Restrct_endonuc-II-like"/>
</dbReference>
<dbReference type="GO" id="GO:0003676">
    <property type="term" value="F:nucleic acid binding"/>
    <property type="evidence" value="ECO:0007669"/>
    <property type="project" value="InterPro"/>
</dbReference>
<dbReference type="EMBL" id="BART01007182">
    <property type="protein sequence ID" value="GAG54656.1"/>
    <property type="molecule type" value="Genomic_DNA"/>
</dbReference>
<reference evidence="1" key="1">
    <citation type="journal article" date="2014" name="Front. Microbiol.">
        <title>High frequency of phylogenetically diverse reductive dehalogenase-homologous genes in deep subseafloor sedimentary metagenomes.</title>
        <authorList>
            <person name="Kawai M."/>
            <person name="Futagami T."/>
            <person name="Toyoda A."/>
            <person name="Takaki Y."/>
            <person name="Nishi S."/>
            <person name="Hori S."/>
            <person name="Arai W."/>
            <person name="Tsubouchi T."/>
            <person name="Morono Y."/>
            <person name="Uchiyama I."/>
            <person name="Ito T."/>
            <person name="Fujiyama A."/>
            <person name="Inagaki F."/>
            <person name="Takami H."/>
        </authorList>
    </citation>
    <scope>NUCLEOTIDE SEQUENCE</scope>
    <source>
        <strain evidence="1">Expedition CK06-06</strain>
    </source>
</reference>
<organism evidence="1">
    <name type="scientific">marine sediment metagenome</name>
    <dbReference type="NCBI Taxonomy" id="412755"/>
    <lineage>
        <taxon>unclassified sequences</taxon>
        <taxon>metagenomes</taxon>
        <taxon>ecological metagenomes</taxon>
    </lineage>
</organism>